<gene>
    <name evidence="1" type="ORF">MIP_00301</name>
</gene>
<evidence type="ECO:0000313" key="2">
    <source>
        <dbReference type="Proteomes" id="UP000007329"/>
    </source>
</evidence>
<proteinExistence type="predicted"/>
<dbReference type="HOGENOM" id="CLU_110202_0_0_11"/>
<accession>J9W817</accession>
<reference evidence="1 2" key="1">
    <citation type="journal article" date="2007" name="PLoS ONE">
        <title>Molecular analysis of a leprosy immunotherapeutic bacillus provides insights into Mycobacterium evolution.</title>
        <authorList>
            <person name="Ahmed N."/>
            <person name="Saini V."/>
            <person name="Raghuvanshi S."/>
            <person name="Khurana J.P."/>
            <person name="Tyagi A.K."/>
            <person name="Tyagi A.K."/>
            <person name="Hasnain S.E."/>
        </authorList>
    </citation>
    <scope>NUCLEOTIDE SEQUENCE [LARGE SCALE GENOMIC DNA]</scope>
    <source>
        <strain evidence="1">MTCC 9506</strain>
    </source>
</reference>
<dbReference type="KEGG" id="mid:MIP_00301"/>
<dbReference type="Proteomes" id="UP000007329">
    <property type="component" value="Chromosome"/>
</dbReference>
<dbReference type="PATRIC" id="fig|1232724.3.peg.226"/>
<dbReference type="EMBL" id="CP002275">
    <property type="protein sequence ID" value="AFS12203.1"/>
    <property type="molecule type" value="Genomic_DNA"/>
</dbReference>
<reference evidence="1 2" key="2">
    <citation type="journal article" date="2012" name="Nucleic Acids Res.">
        <title>Massive gene acquisitions in Mycobacterium indicus pranii provide a perspective on mycobacterial evolution.</title>
        <authorList>
            <person name="Saini V."/>
            <person name="Raghuvanshi S."/>
            <person name="Khurana J.P."/>
            <person name="Ahmed N."/>
            <person name="Hasnain S.E."/>
            <person name="Tyagi A.K."/>
            <person name="Tyagi A.K."/>
        </authorList>
    </citation>
    <scope>NUCLEOTIDE SEQUENCE [LARGE SCALE GENOMIC DNA]</scope>
    <source>
        <strain evidence="2">DSM 45239 / MTCC 9506</strain>
    </source>
</reference>
<evidence type="ECO:0000313" key="1">
    <source>
        <dbReference type="EMBL" id="AFS12203.1"/>
    </source>
</evidence>
<name>J9W817_MYCIP</name>
<sequence length="186" mass="20506">MREPDLMATVGEDPAAVASTLAQLISEGLVVEGKTVRLSPEGRERLNALLAEERSGVDQDVLAGIYDSFRDANNEFKALITDWQIKDGQPNAHDDLDYDAAVIARLDDVHRMVRPVIDSAATYLNRLKAYADKLESALAKVKAGDTSWLARPIADSYHTVWFELHQEFIEASGLTREDEARAGHAS</sequence>
<protein>
    <submittedName>
        <fullName evidence="1">Uncharacterized protein</fullName>
    </submittedName>
</protein>
<dbReference type="AlphaFoldDB" id="J9W817"/>
<organism evidence="1 2">
    <name type="scientific">Mycobacterium indicus pranii (strain DSM 45239 / MTCC 9506)</name>
    <dbReference type="NCBI Taxonomy" id="1232724"/>
    <lineage>
        <taxon>Bacteria</taxon>
        <taxon>Bacillati</taxon>
        <taxon>Actinomycetota</taxon>
        <taxon>Actinomycetes</taxon>
        <taxon>Mycobacteriales</taxon>
        <taxon>Mycobacteriaceae</taxon>
        <taxon>Mycobacterium</taxon>
        <taxon>Mycobacterium avium complex (MAC)</taxon>
    </lineage>
</organism>